<keyword evidence="2" id="KW-0808">Transferase</keyword>
<sequence length="238" mass="24975">MGGNALNVAAQLTLAGHTAGYWGAVGTDPLADVIRMAMNRIGLSTRGVVTMSGSTAVTDIAVLPDGERVFEREEFGVTAEFFPSERHLDAIAECQWIHIGMQPRASDLRSAIRARNPRAVISQDMSVSSGFDDLDVAFTSGAMLQGIEPREAIRRHLSAGVTTSIVTLGSQGVIGSDGDDFSFLPAKHIDVVDATGAGDSFIAGFIAAMTQGATLPEALESGTRLAATTCGHRGGWRQ</sequence>
<accession>A0AAJ2HCA7</accession>
<evidence type="ECO:0000256" key="3">
    <source>
        <dbReference type="ARBA" id="ARBA00022777"/>
    </source>
</evidence>
<dbReference type="Proteomes" id="UP001183582">
    <property type="component" value="Unassembled WGS sequence"/>
</dbReference>
<dbReference type="PANTHER" id="PTHR43085:SF41">
    <property type="entry name" value="FRUCTOSELYSINE 6-KINASE"/>
    <property type="match status" value="1"/>
</dbReference>
<dbReference type="RefSeq" id="WP_310890750.1">
    <property type="nucleotide sequence ID" value="NZ_BAAAGR010000001.1"/>
</dbReference>
<dbReference type="AlphaFoldDB" id="A0AAJ2HCA7"/>
<evidence type="ECO:0000313" key="6">
    <source>
        <dbReference type="Proteomes" id="UP001183582"/>
    </source>
</evidence>
<protein>
    <recommendedName>
        <fullName evidence="4">Carbohydrate kinase PfkB domain-containing protein</fullName>
    </recommendedName>
</protein>
<evidence type="ECO:0000259" key="4">
    <source>
        <dbReference type="Pfam" id="PF00294"/>
    </source>
</evidence>
<evidence type="ECO:0000256" key="2">
    <source>
        <dbReference type="ARBA" id="ARBA00022679"/>
    </source>
</evidence>
<dbReference type="GO" id="GO:0016301">
    <property type="term" value="F:kinase activity"/>
    <property type="evidence" value="ECO:0007669"/>
    <property type="project" value="UniProtKB-KW"/>
</dbReference>
<reference evidence="5 6" key="1">
    <citation type="submission" date="2021-06" db="EMBL/GenBank/DDBJ databases">
        <title>Genome-based taxonomic framework of Microbacterium strains isolated from marine environment, the description of four new species and reclassification of four preexisting species.</title>
        <authorList>
            <person name="Lee S.D."/>
            <person name="Kim S.-M."/>
            <person name="Byeon Y.-S."/>
            <person name="Yang H.L."/>
            <person name="Kim I.S."/>
        </authorList>
    </citation>
    <scope>NUCLEOTIDE SEQUENCE [LARGE SCALE GENOMIC DNA]</scope>
    <source>
        <strain evidence="5 6">KACC 20514</strain>
    </source>
</reference>
<evidence type="ECO:0000313" key="5">
    <source>
        <dbReference type="EMBL" id="MDS0244862.1"/>
    </source>
</evidence>
<dbReference type="InterPro" id="IPR011611">
    <property type="entry name" value="PfkB_dom"/>
</dbReference>
<comment type="caution">
    <text evidence="5">The sequence shown here is derived from an EMBL/GenBank/DDBJ whole genome shotgun (WGS) entry which is preliminary data.</text>
</comment>
<comment type="similarity">
    <text evidence="1">Belongs to the carbohydrate kinase PfkB family.</text>
</comment>
<feature type="domain" description="Carbohydrate kinase PfkB" evidence="4">
    <location>
        <begin position="1"/>
        <end position="99"/>
    </location>
</feature>
<evidence type="ECO:0000256" key="1">
    <source>
        <dbReference type="ARBA" id="ARBA00010688"/>
    </source>
</evidence>
<dbReference type="InterPro" id="IPR029056">
    <property type="entry name" value="Ribokinase-like"/>
</dbReference>
<dbReference type="InterPro" id="IPR050306">
    <property type="entry name" value="PfkB_Carbo_kinase"/>
</dbReference>
<dbReference type="Gene3D" id="3.40.1190.20">
    <property type="match status" value="1"/>
</dbReference>
<dbReference type="SUPFAM" id="SSF53613">
    <property type="entry name" value="Ribokinase-like"/>
    <property type="match status" value="1"/>
</dbReference>
<name>A0AAJ2HCA7_9MICO</name>
<dbReference type="Pfam" id="PF00294">
    <property type="entry name" value="PfkB"/>
    <property type="match status" value="2"/>
</dbReference>
<gene>
    <name evidence="5" type="ORF">KZC50_04465</name>
</gene>
<proteinExistence type="inferred from homology"/>
<feature type="domain" description="Carbohydrate kinase PfkB" evidence="4">
    <location>
        <begin position="152"/>
        <end position="234"/>
    </location>
</feature>
<dbReference type="EMBL" id="JAHWXH010000001">
    <property type="protein sequence ID" value="MDS0244862.1"/>
    <property type="molecule type" value="Genomic_DNA"/>
</dbReference>
<keyword evidence="3" id="KW-0418">Kinase</keyword>
<organism evidence="5 6">
    <name type="scientific">Microbacterium aurantiacum</name>
    <dbReference type="NCBI Taxonomy" id="162393"/>
    <lineage>
        <taxon>Bacteria</taxon>
        <taxon>Bacillati</taxon>
        <taxon>Actinomycetota</taxon>
        <taxon>Actinomycetes</taxon>
        <taxon>Micrococcales</taxon>
        <taxon>Microbacteriaceae</taxon>
        <taxon>Microbacterium</taxon>
    </lineage>
</organism>
<dbReference type="GeneID" id="301457456"/>
<dbReference type="PANTHER" id="PTHR43085">
    <property type="entry name" value="HEXOKINASE FAMILY MEMBER"/>
    <property type="match status" value="1"/>
</dbReference>